<dbReference type="Pfam" id="PF01095">
    <property type="entry name" value="Pectinesterase"/>
    <property type="match status" value="1"/>
</dbReference>
<feature type="signal peptide" evidence="5">
    <location>
        <begin position="1"/>
        <end position="38"/>
    </location>
</feature>
<evidence type="ECO:0000256" key="5">
    <source>
        <dbReference type="RuleBase" id="RU000589"/>
    </source>
</evidence>
<dbReference type="GO" id="GO:0009279">
    <property type="term" value="C:cell outer membrane"/>
    <property type="evidence" value="ECO:0007669"/>
    <property type="project" value="TreeGrafter"/>
</dbReference>
<gene>
    <name evidence="8" type="ORF">BLA60_16160</name>
</gene>
<dbReference type="InterPro" id="IPR000070">
    <property type="entry name" value="Pectinesterase_cat"/>
</dbReference>
<evidence type="ECO:0000259" key="7">
    <source>
        <dbReference type="SMART" id="SM00458"/>
    </source>
</evidence>
<evidence type="ECO:0000256" key="2">
    <source>
        <dbReference type="ARBA" id="ARBA00022801"/>
    </source>
</evidence>
<evidence type="ECO:0000313" key="9">
    <source>
        <dbReference type="Proteomes" id="UP000185696"/>
    </source>
</evidence>
<reference evidence="8 9" key="1">
    <citation type="submission" date="2016-12" db="EMBL/GenBank/DDBJ databases">
        <title>The draft genome sequence of Actinophytocola xinjiangensis.</title>
        <authorList>
            <person name="Wang W."/>
            <person name="Yuan L."/>
        </authorList>
    </citation>
    <scope>NUCLEOTIDE SEQUENCE [LARGE SCALE GENOMIC DNA]</scope>
    <source>
        <strain evidence="8 9">CGMCC 4.4663</strain>
    </source>
</reference>
<dbReference type="PROSITE" id="PS50231">
    <property type="entry name" value="RICIN_B_LECTIN"/>
    <property type="match status" value="1"/>
</dbReference>
<dbReference type="OrthoDB" id="112037at2"/>
<dbReference type="SUPFAM" id="SSF51126">
    <property type="entry name" value="Pectin lyase-like"/>
    <property type="match status" value="1"/>
</dbReference>
<evidence type="ECO:0000313" key="8">
    <source>
        <dbReference type="EMBL" id="OLF10695.1"/>
    </source>
</evidence>
<comment type="similarity">
    <text evidence="1">Belongs to the pectinesterase family.</text>
</comment>
<evidence type="ECO:0000256" key="4">
    <source>
        <dbReference type="PROSITE-ProRule" id="PRU10040"/>
    </source>
</evidence>
<evidence type="ECO:0000256" key="1">
    <source>
        <dbReference type="ARBA" id="ARBA00008891"/>
    </source>
</evidence>
<feature type="chain" id="PRO_5031610994" description="Pectinesterase" evidence="5">
    <location>
        <begin position="39"/>
        <end position="481"/>
    </location>
</feature>
<comment type="pathway">
    <text evidence="5">Glycan metabolism; pectin degradation; 2-dehydro-3-deoxy-D-gluconate from pectin: step 1/5.</text>
</comment>
<dbReference type="InterPro" id="IPR035992">
    <property type="entry name" value="Ricin_B-like_lectins"/>
</dbReference>
<comment type="catalytic activity">
    <reaction evidence="5">
        <text>[(1-&gt;4)-alpha-D-galacturonosyl methyl ester](n) + n H2O = [(1-&gt;4)-alpha-D-galacturonosyl](n) + n methanol + n H(+)</text>
        <dbReference type="Rhea" id="RHEA:22380"/>
        <dbReference type="Rhea" id="RHEA-COMP:14570"/>
        <dbReference type="Rhea" id="RHEA-COMP:14573"/>
        <dbReference type="ChEBI" id="CHEBI:15377"/>
        <dbReference type="ChEBI" id="CHEBI:15378"/>
        <dbReference type="ChEBI" id="CHEBI:17790"/>
        <dbReference type="ChEBI" id="CHEBI:140522"/>
        <dbReference type="ChEBI" id="CHEBI:140523"/>
        <dbReference type="EC" id="3.1.1.11"/>
    </reaction>
</comment>
<dbReference type="EMBL" id="MSIF01000006">
    <property type="protein sequence ID" value="OLF10695.1"/>
    <property type="molecule type" value="Genomic_DNA"/>
</dbReference>
<protein>
    <recommendedName>
        <fullName evidence="5">Pectinesterase</fullName>
        <ecNumber evidence="5">3.1.1.11</ecNumber>
    </recommendedName>
</protein>
<dbReference type="Pfam" id="PF14200">
    <property type="entry name" value="RicinB_lectin_2"/>
    <property type="match status" value="1"/>
</dbReference>
<accession>A0A7Z0WMA3</accession>
<dbReference type="UniPathway" id="UPA00545">
    <property type="reaction ID" value="UER00823"/>
</dbReference>
<dbReference type="InterPro" id="IPR011050">
    <property type="entry name" value="Pectin_lyase_fold/virulence"/>
</dbReference>
<feature type="compositionally biased region" description="Polar residues" evidence="6">
    <location>
        <begin position="449"/>
        <end position="459"/>
    </location>
</feature>
<dbReference type="AlphaFoldDB" id="A0A7Z0WMA3"/>
<keyword evidence="2 5" id="KW-0378">Hydrolase</keyword>
<dbReference type="InterPro" id="IPR033131">
    <property type="entry name" value="Pectinesterase_Asp_AS"/>
</dbReference>
<dbReference type="GO" id="GO:0045490">
    <property type="term" value="P:pectin catabolic process"/>
    <property type="evidence" value="ECO:0007669"/>
    <property type="project" value="UniProtKB-UniRule"/>
</dbReference>
<dbReference type="PANTHER" id="PTHR31321">
    <property type="entry name" value="ACYL-COA THIOESTER HYDROLASE YBHC-RELATED"/>
    <property type="match status" value="1"/>
</dbReference>
<feature type="domain" description="Ricin B lectin" evidence="7">
    <location>
        <begin position="45"/>
        <end position="181"/>
    </location>
</feature>
<evidence type="ECO:0000256" key="6">
    <source>
        <dbReference type="SAM" id="MobiDB-lite"/>
    </source>
</evidence>
<dbReference type="Gene3D" id="2.80.10.50">
    <property type="match status" value="2"/>
</dbReference>
<evidence type="ECO:0000256" key="3">
    <source>
        <dbReference type="ARBA" id="ARBA00023085"/>
    </source>
</evidence>
<dbReference type="PANTHER" id="PTHR31321:SF57">
    <property type="entry name" value="PECTINESTERASE 53-RELATED"/>
    <property type="match status" value="1"/>
</dbReference>
<dbReference type="PROSITE" id="PS00503">
    <property type="entry name" value="PECTINESTERASE_2"/>
    <property type="match status" value="1"/>
</dbReference>
<sequence>MNGRDRPIRSFFGPVWRAVVAVALGLGVLTVASAPASAAVPVAGGTYQINVLNSGKCMEVQSGTTDNGALLRQWQCTQATWQRYRLQSAGSGVYTFASAHTGKCLEIRNGTTEMFAQVQQWDCTGAAWQRWRLVASGTDSYQIVNDVTGLCLSNKDAGQDNGVAIVQETCTANTNKRWRFAPDGSTQQPTVAADGTGLHRTVQAAVDAAPTNSPSRILITIKPGTYRGVVTVPSNKPNITFEGLGTSPSQVLIVNNHSAYTHGTSGSATAFLNGRDFLAVNLTISNDFDENSTPEGHQAVAVNLGADRAVFRDVRLLGDQDTFLVNDSARAYMVDSYVEGTVDFIFGGGTMVFHRTSVYEKRSTGGPITAASTAAEKRYGLMFYQSTITGSGSNNTTLGRPWRPNAQVLYRETSLSGTIRTSQPWTDMSDNSWRDARFLEYRNTGAGAGTNSNRPQLSDAQAGEYTPQKYLAGTDGWNPIG</sequence>
<comment type="caution">
    <text evidence="8">The sequence shown here is derived from an EMBL/GenBank/DDBJ whole genome shotgun (WGS) entry which is preliminary data.</text>
</comment>
<keyword evidence="9" id="KW-1185">Reference proteome</keyword>
<keyword evidence="5" id="KW-0732">Signal</keyword>
<keyword evidence="3 5" id="KW-0063">Aspartyl esterase</keyword>
<dbReference type="Proteomes" id="UP000185696">
    <property type="component" value="Unassembled WGS sequence"/>
</dbReference>
<dbReference type="InterPro" id="IPR000772">
    <property type="entry name" value="Ricin_B_lectin"/>
</dbReference>
<name>A0A7Z0WMA3_9PSEU</name>
<dbReference type="GO" id="GO:0042545">
    <property type="term" value="P:cell wall modification"/>
    <property type="evidence" value="ECO:0007669"/>
    <property type="project" value="UniProtKB-UniRule"/>
</dbReference>
<proteinExistence type="inferred from homology"/>
<organism evidence="8 9">
    <name type="scientific">Actinophytocola xinjiangensis</name>
    <dbReference type="NCBI Taxonomy" id="485602"/>
    <lineage>
        <taxon>Bacteria</taxon>
        <taxon>Bacillati</taxon>
        <taxon>Actinomycetota</taxon>
        <taxon>Actinomycetes</taxon>
        <taxon>Pseudonocardiales</taxon>
        <taxon>Pseudonocardiaceae</taxon>
    </lineage>
</organism>
<dbReference type="RefSeq" id="WP_075133685.1">
    <property type="nucleotide sequence ID" value="NZ_MSIF01000006.1"/>
</dbReference>
<feature type="active site" evidence="4">
    <location>
        <position position="343"/>
    </location>
</feature>
<dbReference type="Gene3D" id="2.160.20.10">
    <property type="entry name" value="Single-stranded right-handed beta-helix, Pectin lyase-like"/>
    <property type="match status" value="1"/>
</dbReference>
<dbReference type="SMART" id="SM00458">
    <property type="entry name" value="RICIN"/>
    <property type="match status" value="1"/>
</dbReference>
<dbReference type="EC" id="3.1.1.11" evidence="5"/>
<dbReference type="InterPro" id="IPR012334">
    <property type="entry name" value="Pectin_lyas_fold"/>
</dbReference>
<feature type="region of interest" description="Disordered" evidence="6">
    <location>
        <begin position="444"/>
        <end position="465"/>
    </location>
</feature>
<dbReference type="GO" id="GO:0030599">
    <property type="term" value="F:pectinesterase activity"/>
    <property type="evidence" value="ECO:0007669"/>
    <property type="project" value="UniProtKB-UniRule"/>
</dbReference>
<dbReference type="CDD" id="cd00161">
    <property type="entry name" value="beta-trefoil_Ricin-like"/>
    <property type="match status" value="1"/>
</dbReference>
<dbReference type="SUPFAM" id="SSF50370">
    <property type="entry name" value="Ricin B-like lectins"/>
    <property type="match status" value="1"/>
</dbReference>